<name>A0A8J5TKN8_HOMAM</name>
<dbReference type="InterPro" id="IPR001680">
    <property type="entry name" value="WD40_rpt"/>
</dbReference>
<dbReference type="Gene3D" id="2.130.10.10">
    <property type="entry name" value="YVTN repeat-like/Quinoprotein amine dehydrogenase"/>
    <property type="match status" value="2"/>
</dbReference>
<gene>
    <name evidence="1" type="primary">UTP4-L</name>
    <name evidence="1" type="ORF">Hamer_G009135</name>
</gene>
<dbReference type="InterPro" id="IPR015943">
    <property type="entry name" value="WD40/YVTN_repeat-like_dom_sf"/>
</dbReference>
<comment type="caution">
    <text evidence="1">The sequence shown here is derived from an EMBL/GenBank/DDBJ whole genome shotgun (WGS) entry which is preliminary data.</text>
</comment>
<dbReference type="GO" id="GO:0030686">
    <property type="term" value="C:90S preribosome"/>
    <property type="evidence" value="ECO:0007669"/>
    <property type="project" value="InterPro"/>
</dbReference>
<dbReference type="InterPro" id="IPR046351">
    <property type="entry name" value="UTP4"/>
</dbReference>
<dbReference type="SMART" id="SM00320">
    <property type="entry name" value="WD40"/>
    <property type="match status" value="8"/>
</dbReference>
<organism evidence="1 2">
    <name type="scientific">Homarus americanus</name>
    <name type="common">American lobster</name>
    <dbReference type="NCBI Taxonomy" id="6706"/>
    <lineage>
        <taxon>Eukaryota</taxon>
        <taxon>Metazoa</taxon>
        <taxon>Ecdysozoa</taxon>
        <taxon>Arthropoda</taxon>
        <taxon>Crustacea</taxon>
        <taxon>Multicrustacea</taxon>
        <taxon>Malacostraca</taxon>
        <taxon>Eumalacostraca</taxon>
        <taxon>Eucarida</taxon>
        <taxon>Decapoda</taxon>
        <taxon>Pleocyemata</taxon>
        <taxon>Astacidea</taxon>
        <taxon>Nephropoidea</taxon>
        <taxon>Nephropidae</taxon>
        <taxon>Homarus</taxon>
    </lineage>
</organism>
<evidence type="ECO:0000313" key="2">
    <source>
        <dbReference type="Proteomes" id="UP000747542"/>
    </source>
</evidence>
<accession>A0A8J5TKN8</accession>
<dbReference type="SUPFAM" id="SSF50998">
    <property type="entry name" value="Quinoprotein alcohol dehydrogenase-like"/>
    <property type="match status" value="1"/>
</dbReference>
<dbReference type="Proteomes" id="UP000747542">
    <property type="component" value="Unassembled WGS sequence"/>
</dbReference>
<dbReference type="AlphaFoldDB" id="A0A8J5TKN8"/>
<protein>
    <submittedName>
        <fullName evidence="1">U3 small nucleolar RNA-associated protein 4-like</fullName>
    </submittedName>
</protein>
<dbReference type="Pfam" id="PF00400">
    <property type="entry name" value="WD40"/>
    <property type="match status" value="1"/>
</dbReference>
<proteinExistence type="predicted"/>
<dbReference type="GO" id="GO:0034455">
    <property type="term" value="C:t-UTP complex"/>
    <property type="evidence" value="ECO:0007669"/>
    <property type="project" value="TreeGrafter"/>
</dbReference>
<sequence length="535" mass="59547">MGEYTIHNVRFYDFEPKAIQCMTYEDETNRLALSRADGTVEIWNCNCQSRPFLELVIYGDDGCSVEALVWCRGRLFSAGLHGFALEYDLTTGGIKSRIAVTGGPTWCLALSADRQKLAAGTEGGYVCIFNVMDDGILYNKTLEKQEGRILNICWHRNGDYIVTGSVNCIRLWSLKEGRVMRCSFGQGSSQEIIVWCVGILDDMTIVSGDSRGKTCFWNAELGTITDAVETHKADVLCLTVCADQKSVYVAGVDPVIVQISRVQTGAKKGRKECWVKSIQRSIHTHDIRALALTNDNKVYSGGVDTVLALSYYPPKTVFRFPSLPYPGSISVAGEAECILLRYKEHLELWQLGKSSQADGPTGLFLPISQDRIKLLEIHCHEDELIDWCAVSPQAVWIAYIVKGKLRIFQFYPPKIITMSDLEVTLESELTLKPGRSVIQMNSNPDGSVLVVLDSQHMVTAFNLDQGSSTTLPSYSSPVTAIGVHPVTRDIVVVYADMMIKEYDLAMQKYTPFCRSFLSTCSSDLTKRNSITQCEF</sequence>
<dbReference type="PANTHER" id="PTHR44163">
    <property type="entry name" value="U3 SMALL NUCLEOLAR RNA-ASSOCIATED PROTEIN 4 HOMOLOG"/>
    <property type="match status" value="1"/>
</dbReference>
<dbReference type="InterPro" id="IPR011047">
    <property type="entry name" value="Quinoprotein_ADH-like_sf"/>
</dbReference>
<dbReference type="GO" id="GO:0032040">
    <property type="term" value="C:small-subunit processome"/>
    <property type="evidence" value="ECO:0007669"/>
    <property type="project" value="TreeGrafter"/>
</dbReference>
<dbReference type="PANTHER" id="PTHR44163:SF1">
    <property type="entry name" value="U3 SMALL NUCLEOLAR RNA-ASSOCIATED PROTEIN 4 HOMOLOG"/>
    <property type="match status" value="1"/>
</dbReference>
<reference evidence="1" key="1">
    <citation type="journal article" date="2021" name="Sci. Adv.">
        <title>The American lobster genome reveals insights on longevity, neural, and immune adaptations.</title>
        <authorList>
            <person name="Polinski J.M."/>
            <person name="Zimin A.V."/>
            <person name="Clark K.F."/>
            <person name="Kohn A.B."/>
            <person name="Sadowski N."/>
            <person name="Timp W."/>
            <person name="Ptitsyn A."/>
            <person name="Khanna P."/>
            <person name="Romanova D.Y."/>
            <person name="Williams P."/>
            <person name="Greenwood S.J."/>
            <person name="Moroz L.L."/>
            <person name="Walt D.R."/>
            <person name="Bodnar A.G."/>
        </authorList>
    </citation>
    <scope>NUCLEOTIDE SEQUENCE</scope>
    <source>
        <strain evidence="1">GMGI-L3</strain>
    </source>
</reference>
<dbReference type="GO" id="GO:0003723">
    <property type="term" value="F:RNA binding"/>
    <property type="evidence" value="ECO:0007669"/>
    <property type="project" value="TreeGrafter"/>
</dbReference>
<keyword evidence="2" id="KW-1185">Reference proteome</keyword>
<dbReference type="EMBL" id="JAHLQT010003582">
    <property type="protein sequence ID" value="KAG7176340.1"/>
    <property type="molecule type" value="Genomic_DNA"/>
</dbReference>
<evidence type="ECO:0000313" key="1">
    <source>
        <dbReference type="EMBL" id="KAG7176340.1"/>
    </source>
</evidence>
<dbReference type="GO" id="GO:0000462">
    <property type="term" value="P:maturation of SSU-rRNA from tricistronic rRNA transcript (SSU-rRNA, 5.8S rRNA, LSU-rRNA)"/>
    <property type="evidence" value="ECO:0007669"/>
    <property type="project" value="InterPro"/>
</dbReference>